<evidence type="ECO:0000313" key="1">
    <source>
        <dbReference type="EMBL" id="QFR23669.1"/>
    </source>
</evidence>
<accession>A0A5P8M5B8</accession>
<dbReference type="AlphaFoldDB" id="A0A5P8M5B8"/>
<sequence length="74" mass="8429">MKLTIEFSTTELQKMLQAIAGSQEQSMNASLYEIAKTLKKIQNDNQPMTDEQLERLHGAIKKTPSWLTNHHNSS</sequence>
<reference evidence="1 2" key="1">
    <citation type="submission" date="2019-10" db="EMBL/GenBank/DDBJ databases">
        <title>The completed genome of Lactobacillus harbinensis M1.</title>
        <authorList>
            <person name="Zheng Y."/>
        </authorList>
    </citation>
    <scope>NUCLEOTIDE SEQUENCE [LARGE SCALE GENOMIC DNA]</scope>
    <source>
        <strain evidence="1 2">M1</strain>
    </source>
</reference>
<gene>
    <name evidence="1" type="ORF">D1010_09760</name>
</gene>
<name>A0A5P8M5B8_9LACO</name>
<protein>
    <submittedName>
        <fullName evidence="1">Uncharacterized protein</fullName>
    </submittedName>
</protein>
<dbReference type="EMBL" id="CP045143">
    <property type="protein sequence ID" value="QFR23669.1"/>
    <property type="molecule type" value="Genomic_DNA"/>
</dbReference>
<dbReference type="KEGG" id="lhb:D1010_09760"/>
<dbReference type="RefSeq" id="WP_152260868.1">
    <property type="nucleotide sequence ID" value="NZ_CP045143.1"/>
</dbReference>
<evidence type="ECO:0000313" key="2">
    <source>
        <dbReference type="Proteomes" id="UP000326779"/>
    </source>
</evidence>
<organism evidence="1 2">
    <name type="scientific">Schleiferilactobacillus harbinensis</name>
    <dbReference type="NCBI Taxonomy" id="304207"/>
    <lineage>
        <taxon>Bacteria</taxon>
        <taxon>Bacillati</taxon>
        <taxon>Bacillota</taxon>
        <taxon>Bacilli</taxon>
        <taxon>Lactobacillales</taxon>
        <taxon>Lactobacillaceae</taxon>
        <taxon>Schleiferilactobacillus</taxon>
    </lineage>
</organism>
<dbReference type="Proteomes" id="UP000326779">
    <property type="component" value="Chromosome"/>
</dbReference>
<proteinExistence type="predicted"/>